<dbReference type="InterPro" id="IPR036395">
    <property type="entry name" value="Cu_fist_DNA-bd_dom_sf"/>
</dbReference>
<evidence type="ECO:0000313" key="10">
    <source>
        <dbReference type="EMBL" id="KZT24666.1"/>
    </source>
</evidence>
<dbReference type="PROSITE" id="PS50073">
    <property type="entry name" value="COPPER_FIST_2"/>
    <property type="match status" value="1"/>
</dbReference>
<evidence type="ECO:0000256" key="1">
    <source>
        <dbReference type="ARBA" id="ARBA00004123"/>
    </source>
</evidence>
<dbReference type="SMART" id="SM01090">
    <property type="entry name" value="Copper-fist"/>
    <property type="match status" value="1"/>
</dbReference>
<dbReference type="GO" id="GO:0005507">
    <property type="term" value="F:copper ion binding"/>
    <property type="evidence" value="ECO:0007669"/>
    <property type="project" value="InterPro"/>
</dbReference>
<comment type="subcellular location">
    <subcellularLocation>
        <location evidence="1">Nucleus</location>
    </subcellularLocation>
</comment>
<proteinExistence type="predicted"/>
<keyword evidence="7" id="KW-0539">Nucleus</keyword>
<dbReference type="GO" id="GO:0006879">
    <property type="term" value="P:intracellular iron ion homeostasis"/>
    <property type="evidence" value="ECO:0007669"/>
    <property type="project" value="TreeGrafter"/>
</dbReference>
<dbReference type="PANTHER" id="PTHR28088:SF5">
    <property type="entry name" value="TRANSCRIPTIONAL ACTIVATOR HAA1-RELATED"/>
    <property type="match status" value="1"/>
</dbReference>
<evidence type="ECO:0000256" key="3">
    <source>
        <dbReference type="ARBA" id="ARBA00022833"/>
    </source>
</evidence>
<dbReference type="Proteomes" id="UP000076761">
    <property type="component" value="Unassembled WGS sequence"/>
</dbReference>
<dbReference type="InterPro" id="IPR001083">
    <property type="entry name" value="Cu_fist_DNA-bd_dom"/>
</dbReference>
<feature type="region of interest" description="Disordered" evidence="8">
    <location>
        <begin position="176"/>
        <end position="215"/>
    </location>
</feature>
<dbReference type="STRING" id="1314782.A0A165S4K2"/>
<dbReference type="GO" id="GO:0000981">
    <property type="term" value="F:DNA-binding transcription factor activity, RNA polymerase II-specific"/>
    <property type="evidence" value="ECO:0007669"/>
    <property type="project" value="TreeGrafter"/>
</dbReference>
<organism evidence="10 11">
    <name type="scientific">Neolentinus lepideus HHB14362 ss-1</name>
    <dbReference type="NCBI Taxonomy" id="1314782"/>
    <lineage>
        <taxon>Eukaryota</taxon>
        <taxon>Fungi</taxon>
        <taxon>Dikarya</taxon>
        <taxon>Basidiomycota</taxon>
        <taxon>Agaricomycotina</taxon>
        <taxon>Agaricomycetes</taxon>
        <taxon>Gloeophyllales</taxon>
        <taxon>Gloeophyllaceae</taxon>
        <taxon>Neolentinus</taxon>
    </lineage>
</organism>
<evidence type="ECO:0000259" key="9">
    <source>
        <dbReference type="PROSITE" id="PS50073"/>
    </source>
</evidence>
<protein>
    <submittedName>
        <fullName evidence="10">Copper-fist-domain-containing protein</fullName>
    </submittedName>
</protein>
<keyword evidence="6" id="KW-0804">Transcription</keyword>
<dbReference type="EMBL" id="KV425576">
    <property type="protein sequence ID" value="KZT24666.1"/>
    <property type="molecule type" value="Genomic_DNA"/>
</dbReference>
<dbReference type="PRINTS" id="PR00617">
    <property type="entry name" value="COPPERFIST"/>
</dbReference>
<evidence type="ECO:0000256" key="8">
    <source>
        <dbReference type="SAM" id="MobiDB-lite"/>
    </source>
</evidence>
<dbReference type="InterPro" id="IPR051763">
    <property type="entry name" value="Copper_Homeo_Regul"/>
</dbReference>
<dbReference type="AlphaFoldDB" id="A0A165S4K2"/>
<evidence type="ECO:0000256" key="2">
    <source>
        <dbReference type="ARBA" id="ARBA00022723"/>
    </source>
</evidence>
<dbReference type="SUPFAM" id="SSF57879">
    <property type="entry name" value="Zinc domain conserved in yeast copper-regulated transcription factors"/>
    <property type="match status" value="1"/>
</dbReference>
<sequence>MVYVNDKKFACETCIKGHRSSSCNHTDRPLYEIKKKGRPISQCERCRQLRQVKKKHTKCTCAVDSADQAPEPSGSGSRAKSRRFIPIAPALPNGLKDALPAGPSLPSHSRQKADTLPCPCPCDSARNCKCMSGENAHETDGAPPDSSAGQMNSGLAALAQAAALCCREEPLFLPPPPATPFEQTSRYNKHARDSPPGSSHGASPTHKRTRSIPTLPIPTYAQRGPDLPPIFATSLPASPLTIPPLSTFTSFAGSGCCCGLRCACPGCVEHRGAEHASDDREDCPGCGSCVDYDGGVELPAQPLVTRMTAALPPLDERYPA</sequence>
<accession>A0A165S4K2</accession>
<dbReference type="GO" id="GO:0005634">
    <property type="term" value="C:nucleus"/>
    <property type="evidence" value="ECO:0007669"/>
    <property type="project" value="UniProtKB-SubCell"/>
</dbReference>
<evidence type="ECO:0000256" key="5">
    <source>
        <dbReference type="ARBA" id="ARBA00023015"/>
    </source>
</evidence>
<keyword evidence="11" id="KW-1185">Reference proteome</keyword>
<dbReference type="Gene3D" id="3.90.430.10">
    <property type="entry name" value="Copper fist DNA-binding domain"/>
    <property type="match status" value="1"/>
</dbReference>
<keyword evidence="2" id="KW-0479">Metal-binding</keyword>
<reference evidence="10 11" key="1">
    <citation type="journal article" date="2016" name="Mol. Biol. Evol.">
        <title>Comparative Genomics of Early-Diverging Mushroom-Forming Fungi Provides Insights into the Origins of Lignocellulose Decay Capabilities.</title>
        <authorList>
            <person name="Nagy L.G."/>
            <person name="Riley R."/>
            <person name="Tritt A."/>
            <person name="Adam C."/>
            <person name="Daum C."/>
            <person name="Floudas D."/>
            <person name="Sun H."/>
            <person name="Yadav J.S."/>
            <person name="Pangilinan J."/>
            <person name="Larsson K.H."/>
            <person name="Matsuura K."/>
            <person name="Barry K."/>
            <person name="Labutti K."/>
            <person name="Kuo R."/>
            <person name="Ohm R.A."/>
            <person name="Bhattacharya S.S."/>
            <person name="Shirouzu T."/>
            <person name="Yoshinaga Y."/>
            <person name="Martin F.M."/>
            <person name="Grigoriev I.V."/>
            <person name="Hibbett D.S."/>
        </authorList>
    </citation>
    <scope>NUCLEOTIDE SEQUENCE [LARGE SCALE GENOMIC DNA]</scope>
    <source>
        <strain evidence="10 11">HHB14362 ss-1</strain>
    </source>
</reference>
<keyword evidence="5" id="KW-0805">Transcription regulation</keyword>
<keyword evidence="4" id="KW-0186">Copper</keyword>
<dbReference type="GO" id="GO:0006878">
    <property type="term" value="P:intracellular copper ion homeostasis"/>
    <property type="evidence" value="ECO:0007669"/>
    <property type="project" value="TreeGrafter"/>
</dbReference>
<dbReference type="OrthoDB" id="5600085at2759"/>
<dbReference type="SMART" id="SM00412">
    <property type="entry name" value="Cu_FIST"/>
    <property type="match status" value="1"/>
</dbReference>
<dbReference type="InParanoid" id="A0A165S4K2"/>
<evidence type="ECO:0000313" key="11">
    <source>
        <dbReference type="Proteomes" id="UP000076761"/>
    </source>
</evidence>
<name>A0A165S4K2_9AGAM</name>
<keyword evidence="3" id="KW-0862">Zinc</keyword>
<gene>
    <name evidence="10" type="ORF">NEOLEDRAFT_408366</name>
</gene>
<evidence type="ECO:0000256" key="4">
    <source>
        <dbReference type="ARBA" id="ARBA00023008"/>
    </source>
</evidence>
<dbReference type="GO" id="GO:0000978">
    <property type="term" value="F:RNA polymerase II cis-regulatory region sequence-specific DNA binding"/>
    <property type="evidence" value="ECO:0007669"/>
    <property type="project" value="TreeGrafter"/>
</dbReference>
<dbReference type="GO" id="GO:0045944">
    <property type="term" value="P:positive regulation of transcription by RNA polymerase II"/>
    <property type="evidence" value="ECO:0007669"/>
    <property type="project" value="TreeGrafter"/>
</dbReference>
<evidence type="ECO:0000256" key="7">
    <source>
        <dbReference type="ARBA" id="ARBA00023242"/>
    </source>
</evidence>
<dbReference type="FunFam" id="3.90.430.10:FF:000001">
    <property type="entry name" value="Copper fist DNA-binding protein"/>
    <property type="match status" value="1"/>
</dbReference>
<dbReference type="Pfam" id="PF00649">
    <property type="entry name" value="Copper-fist"/>
    <property type="match status" value="1"/>
</dbReference>
<evidence type="ECO:0000256" key="6">
    <source>
        <dbReference type="ARBA" id="ARBA00023163"/>
    </source>
</evidence>
<dbReference type="PANTHER" id="PTHR28088">
    <property type="entry name" value="TRANSCRIPTIONAL ACTIVATOR HAA1-RELATED"/>
    <property type="match status" value="1"/>
</dbReference>
<feature type="domain" description="Copper-fist" evidence="9">
    <location>
        <begin position="1"/>
        <end position="40"/>
    </location>
</feature>